<dbReference type="GO" id="GO:0016989">
    <property type="term" value="F:sigma factor antagonist activity"/>
    <property type="evidence" value="ECO:0007669"/>
    <property type="project" value="TreeGrafter"/>
</dbReference>
<dbReference type="InterPro" id="IPR032508">
    <property type="entry name" value="FecR_C"/>
</dbReference>
<comment type="caution">
    <text evidence="2">The sequence shown here is derived from an EMBL/GenBank/DDBJ whole genome shotgun (WGS) entry which is preliminary data.</text>
</comment>
<dbReference type="EMBL" id="QPGL01000010">
    <property type="protein sequence ID" value="RCS68188.1"/>
    <property type="molecule type" value="Genomic_DNA"/>
</dbReference>
<protein>
    <submittedName>
        <fullName evidence="2">DUF4974 domain-containing protein</fullName>
    </submittedName>
</protein>
<evidence type="ECO:0000313" key="3">
    <source>
        <dbReference type="Proteomes" id="UP000252479"/>
    </source>
</evidence>
<sequence>IKVVGTAFNVRAEPHRTQVEVSVSEGTVHFMTGSDQKDFVELNAGQFAIYDEATHSLAQGYASIPFIGHWKENKLVFEQEPLEDAFRKIEKWYGYKIVISRKQLLNQLYNARFDAPKLEELLRSMAFVLGFRY</sequence>
<gene>
    <name evidence="2" type="ORF">CIK83_18310</name>
</gene>
<dbReference type="Pfam" id="PF16344">
    <property type="entry name" value="FecR_C"/>
    <property type="match status" value="1"/>
</dbReference>
<keyword evidence="3" id="KW-1185">Reference proteome</keyword>
<dbReference type="AlphaFoldDB" id="A0A368LFT4"/>
<feature type="non-terminal residue" evidence="2">
    <location>
        <position position="133"/>
    </location>
</feature>
<organism evidence="2 3">
    <name type="scientific">Vibrio casei</name>
    <dbReference type="NCBI Taxonomy" id="673372"/>
    <lineage>
        <taxon>Bacteria</taxon>
        <taxon>Pseudomonadati</taxon>
        <taxon>Pseudomonadota</taxon>
        <taxon>Gammaproteobacteria</taxon>
        <taxon>Vibrionales</taxon>
        <taxon>Vibrionaceae</taxon>
        <taxon>Vibrio</taxon>
    </lineage>
</organism>
<dbReference type="PANTHER" id="PTHR30273">
    <property type="entry name" value="PERIPLASMIC SIGNAL SENSOR AND SIGMA FACTOR ACTIVATOR FECR-RELATED"/>
    <property type="match status" value="1"/>
</dbReference>
<proteinExistence type="predicted"/>
<name>A0A368LFT4_9VIBR</name>
<evidence type="ECO:0000313" key="2">
    <source>
        <dbReference type="EMBL" id="RCS68188.1"/>
    </source>
</evidence>
<evidence type="ECO:0000259" key="1">
    <source>
        <dbReference type="Pfam" id="PF16344"/>
    </source>
</evidence>
<feature type="domain" description="Protein FecR C-terminal" evidence="1">
    <location>
        <begin position="74"/>
        <end position="133"/>
    </location>
</feature>
<dbReference type="GeneID" id="303190878"/>
<dbReference type="Proteomes" id="UP000252479">
    <property type="component" value="Unassembled WGS sequence"/>
</dbReference>
<dbReference type="RefSeq" id="WP_147267678.1">
    <property type="nucleotide sequence ID" value="NZ_QPGL01000010.1"/>
</dbReference>
<dbReference type="Gene3D" id="2.60.120.1440">
    <property type="match status" value="1"/>
</dbReference>
<dbReference type="InterPro" id="IPR012373">
    <property type="entry name" value="Ferrdict_sens_TM"/>
</dbReference>
<feature type="non-terminal residue" evidence="2">
    <location>
        <position position="1"/>
    </location>
</feature>
<reference evidence="2 3" key="1">
    <citation type="journal article" date="2017" name="Elife">
        <title>Extensive horizontal gene transfer in cheese-associated bacteria.</title>
        <authorList>
            <person name="Bonham K.S."/>
            <person name="Wolfe B.E."/>
            <person name="Dutton R.J."/>
        </authorList>
    </citation>
    <scope>NUCLEOTIDE SEQUENCE [LARGE SCALE GENOMIC DNA]</scope>
    <source>
        <strain evidence="2 3">JB196</strain>
    </source>
</reference>
<dbReference type="PANTHER" id="PTHR30273:SF2">
    <property type="entry name" value="PROTEIN FECR"/>
    <property type="match status" value="1"/>
</dbReference>
<dbReference type="Gene3D" id="3.55.50.30">
    <property type="match status" value="1"/>
</dbReference>
<accession>A0A368LFT4</accession>